<feature type="domain" description="TET-Associated Glycosyltransferase" evidence="1">
    <location>
        <begin position="4"/>
        <end position="198"/>
    </location>
</feature>
<dbReference type="AlphaFoldDB" id="A0A3E4WHG0"/>
<dbReference type="Proteomes" id="UP000260780">
    <property type="component" value="Unassembled WGS sequence"/>
</dbReference>
<name>A0A3E4WHG0_9BACT</name>
<proteinExistence type="predicted"/>
<protein>
    <recommendedName>
        <fullName evidence="1">TET-Associated Glycosyltransferase domain-containing protein</fullName>
    </recommendedName>
</protein>
<dbReference type="Pfam" id="PF20691">
    <property type="entry name" value="TAGT"/>
    <property type="match status" value="1"/>
</dbReference>
<dbReference type="InterPro" id="IPR049100">
    <property type="entry name" value="TAGT"/>
</dbReference>
<accession>A0A3E4WHG0</accession>
<evidence type="ECO:0000313" key="3">
    <source>
        <dbReference type="Proteomes" id="UP000260780"/>
    </source>
</evidence>
<sequence length="250" mass="29206">MQLRIVIPSHKRHDRVFAKKLVNDPIICVAESQADLYRQFNPDCEIVTHPDDVVGLIPKRNWMAKHFGNLFMLDDDVHACKSICVEKGEPSRIKDKNEITRIIFNLAEIAQMLDVHLFGFTARISPVMYDETAFLSLSKMITGCSYGVLYNKNTWWNEELRLKEDFWISCYMKYKERRILTDLRYNFEQKSTFVNSGGLAAFRNQAEEQRSIMLIKKHFGDSINLKGTTNNGKDKTKQLVQYNITCKFKY</sequence>
<organism evidence="2 3">
    <name type="scientific">Phocaeicola plebeius</name>
    <dbReference type="NCBI Taxonomy" id="310297"/>
    <lineage>
        <taxon>Bacteria</taxon>
        <taxon>Pseudomonadati</taxon>
        <taxon>Bacteroidota</taxon>
        <taxon>Bacteroidia</taxon>
        <taxon>Bacteroidales</taxon>
        <taxon>Bacteroidaceae</taxon>
        <taxon>Phocaeicola</taxon>
    </lineage>
</organism>
<dbReference type="RefSeq" id="WP_117747522.1">
    <property type="nucleotide sequence ID" value="NZ_JAQCSP010000004.1"/>
</dbReference>
<gene>
    <name evidence="2" type="ORF">DXC17_04695</name>
</gene>
<reference evidence="2 3" key="1">
    <citation type="submission" date="2018-08" db="EMBL/GenBank/DDBJ databases">
        <title>A genome reference for cultivated species of the human gut microbiota.</title>
        <authorList>
            <person name="Zou Y."/>
            <person name="Xue W."/>
            <person name="Luo G."/>
        </authorList>
    </citation>
    <scope>NUCLEOTIDE SEQUENCE [LARGE SCALE GENOMIC DNA]</scope>
    <source>
        <strain evidence="2 3">OM08-14</strain>
    </source>
</reference>
<comment type="caution">
    <text evidence="2">The sequence shown here is derived from an EMBL/GenBank/DDBJ whole genome shotgun (WGS) entry which is preliminary data.</text>
</comment>
<evidence type="ECO:0000259" key="1">
    <source>
        <dbReference type="Pfam" id="PF20691"/>
    </source>
</evidence>
<dbReference type="EMBL" id="QSTF01000007">
    <property type="protein sequence ID" value="RGM41612.1"/>
    <property type="molecule type" value="Genomic_DNA"/>
</dbReference>
<evidence type="ECO:0000313" key="2">
    <source>
        <dbReference type="EMBL" id="RGM41612.1"/>
    </source>
</evidence>